<keyword evidence="3" id="KW-1185">Reference proteome</keyword>
<feature type="compositionally biased region" description="Low complexity" evidence="1">
    <location>
        <begin position="1041"/>
        <end position="1063"/>
    </location>
</feature>
<name>A0A6A6I249_9PLEO</name>
<feature type="region of interest" description="Disordered" evidence="1">
    <location>
        <begin position="836"/>
        <end position="1113"/>
    </location>
</feature>
<feature type="compositionally biased region" description="Polar residues" evidence="1">
    <location>
        <begin position="837"/>
        <end position="847"/>
    </location>
</feature>
<feature type="compositionally biased region" description="Polar residues" evidence="1">
    <location>
        <begin position="964"/>
        <end position="977"/>
    </location>
</feature>
<feature type="compositionally biased region" description="Acidic residues" evidence="1">
    <location>
        <begin position="1066"/>
        <end position="1083"/>
    </location>
</feature>
<dbReference type="EMBL" id="ML987202">
    <property type="protein sequence ID" value="KAF2244574.1"/>
    <property type="molecule type" value="Genomic_DNA"/>
</dbReference>
<protein>
    <submittedName>
        <fullName evidence="2">Uncharacterized protein</fullName>
    </submittedName>
</protein>
<sequence>MAGFGQQPSAQYRPLTQPLPTGPCNYRDPAIGVGCGCQQFWDQGSAQLHDASKEHRSSSERSTTCVCGHHACFHRSETRASEHPSLTVAGALQQAQASCGGRCLLHFGARCPIHSRGVRPRPEVLPAAGLRDPHTRRLKTSHASYSQRLLRQEASPANGSRTDEQRRRISSQASSSGLPRVPDVCFLSHDRRPAVDAHSRDGSDPSRQAVKGLGLSFLDGGNAGSCVNRQQSVGSTVADDMNIIPSTRANSVAGEHARMTSPARGPLDAVVDFNRNLHLDLSGDTIPNTLNLEDFIQSATEAATPSIANTPDLTAADQALHEGKQAIEGLMRLTSNPDQRNSDDARSASVTSAPAPQPSPANPPNATQERLQSIPRSVSPQALDKLISYLAPLHNLLISIPNVANTLGEHCDRIGLLENNQSFNYVHPDDLQQQLDAYEGRLLEIEHRMDEHDKLHQAIDADHSSNSIGRRRVATISDSFGSNQSLQSTTSSALILAAMDRKEIEAEMEGIRDRLDFLEAAAMPTSLNPWEVEIVLLPWGRGLRGIWFSPDQLMHDPSKATTQDSEEWTQARKSRFGNPARSRSPQDSSPHPGVKRSSRSSHLFSDKENGWSQKAISDWASEGSDELLSPKACGSKNMVYKRLQSRGFIRNVTIKGASAHHIQATLSHAFSDLMEHLRYTNKDEEPLINSYSGLRASFIPLRKVMKESRLRFLDPAEMENSAVWSAQFLDSGVIMRLSDGQKRLYVTQREAYVQSSDQMGSSWTWQEVRQLPRYQADPDSQMEGNEEQCQPQVAEADAREACWAFCEAYDAPPSSVNSSFSSHHSHQLSMRPADQQWGCSITPSSILKNRPPQPISPLSEFHPQRPGRNRTVSASGLAEPPPSTSSKRRLNSSPVKYSSAPHASSRAPSVSMGRVKRRRVTSSSSPRLDAETGANAQVAVWTNTPRRSREPPSPFFSSAPGLPRSNSDATSRPSQRSVAVVGKSTPFAYATPHSGPFLGERQDISGPAFDRGDTEADEDVYQEDDGEQSWRGVTTGDDDSASGSDAEGGAEEPASFSGDDSGFGTDGEEDGDDSDDDAEEEDGFGAQRPQEADDYDEEEEGDVFDTLLGVLEY</sequence>
<evidence type="ECO:0000256" key="1">
    <source>
        <dbReference type="SAM" id="MobiDB-lite"/>
    </source>
</evidence>
<feature type="region of interest" description="Disordered" evidence="1">
    <location>
        <begin position="555"/>
        <end position="609"/>
    </location>
</feature>
<feature type="region of interest" description="Disordered" evidence="1">
    <location>
        <begin position="116"/>
        <end position="183"/>
    </location>
</feature>
<dbReference type="Proteomes" id="UP000800094">
    <property type="component" value="Unassembled WGS sequence"/>
</dbReference>
<feature type="compositionally biased region" description="Acidic residues" evidence="1">
    <location>
        <begin position="1092"/>
        <end position="1103"/>
    </location>
</feature>
<reference evidence="2" key="1">
    <citation type="journal article" date="2020" name="Stud. Mycol.">
        <title>101 Dothideomycetes genomes: a test case for predicting lifestyles and emergence of pathogens.</title>
        <authorList>
            <person name="Haridas S."/>
            <person name="Albert R."/>
            <person name="Binder M."/>
            <person name="Bloem J."/>
            <person name="Labutti K."/>
            <person name="Salamov A."/>
            <person name="Andreopoulos B."/>
            <person name="Baker S."/>
            <person name="Barry K."/>
            <person name="Bills G."/>
            <person name="Bluhm B."/>
            <person name="Cannon C."/>
            <person name="Castanera R."/>
            <person name="Culley D."/>
            <person name="Daum C."/>
            <person name="Ezra D."/>
            <person name="Gonzalez J."/>
            <person name="Henrissat B."/>
            <person name="Kuo A."/>
            <person name="Liang C."/>
            <person name="Lipzen A."/>
            <person name="Lutzoni F."/>
            <person name="Magnuson J."/>
            <person name="Mondo S."/>
            <person name="Nolan M."/>
            <person name="Ohm R."/>
            <person name="Pangilinan J."/>
            <person name="Park H.-J."/>
            <person name="Ramirez L."/>
            <person name="Alfaro M."/>
            <person name="Sun H."/>
            <person name="Tritt A."/>
            <person name="Yoshinaga Y."/>
            <person name="Zwiers L.-H."/>
            <person name="Turgeon B."/>
            <person name="Goodwin S."/>
            <person name="Spatafora J."/>
            <person name="Crous P."/>
            <person name="Grigoriev I."/>
        </authorList>
    </citation>
    <scope>NUCLEOTIDE SEQUENCE</scope>
    <source>
        <strain evidence="2">CBS 122368</strain>
    </source>
</reference>
<dbReference type="AlphaFoldDB" id="A0A6A6I249"/>
<gene>
    <name evidence="2" type="ORF">BU26DRAFT_522385</name>
</gene>
<accession>A0A6A6I249</accession>
<feature type="compositionally biased region" description="Polar residues" evidence="1">
    <location>
        <begin position="141"/>
        <end position="160"/>
    </location>
</feature>
<dbReference type="GeneID" id="54583107"/>
<evidence type="ECO:0000313" key="2">
    <source>
        <dbReference type="EMBL" id="KAF2244574.1"/>
    </source>
</evidence>
<feature type="compositionally biased region" description="Low complexity" evidence="1">
    <location>
        <begin position="898"/>
        <end position="911"/>
    </location>
</feature>
<feature type="compositionally biased region" description="Acidic residues" evidence="1">
    <location>
        <begin position="1015"/>
        <end position="1027"/>
    </location>
</feature>
<dbReference type="OrthoDB" id="5427134at2759"/>
<organism evidence="2 3">
    <name type="scientific">Trematosphaeria pertusa</name>
    <dbReference type="NCBI Taxonomy" id="390896"/>
    <lineage>
        <taxon>Eukaryota</taxon>
        <taxon>Fungi</taxon>
        <taxon>Dikarya</taxon>
        <taxon>Ascomycota</taxon>
        <taxon>Pezizomycotina</taxon>
        <taxon>Dothideomycetes</taxon>
        <taxon>Pleosporomycetidae</taxon>
        <taxon>Pleosporales</taxon>
        <taxon>Massarineae</taxon>
        <taxon>Trematosphaeriaceae</taxon>
        <taxon>Trematosphaeria</taxon>
    </lineage>
</organism>
<proteinExistence type="predicted"/>
<feature type="region of interest" description="Disordered" evidence="1">
    <location>
        <begin position="334"/>
        <end position="372"/>
    </location>
</feature>
<evidence type="ECO:0000313" key="3">
    <source>
        <dbReference type="Proteomes" id="UP000800094"/>
    </source>
</evidence>
<dbReference type="RefSeq" id="XP_033679578.1">
    <property type="nucleotide sequence ID" value="XM_033829777.1"/>
</dbReference>